<evidence type="ECO:0000313" key="2">
    <source>
        <dbReference type="EMBL" id="MBB4920877.1"/>
    </source>
</evidence>
<sequence length="154" mass="17089">MTRRLRIATVSAVLVLLTTGCLSSPTEEAMTAEGPSLSETQATERVERLIRTAIAGITPPPKLELVPTSLADHPCIPNYGNKPTGKIYIIRSYYLSELPENLLPDAARKIQTNWEEAKNKITASRTGSAERPRLSGETSDDFYMSLRRCLRVDR</sequence>
<evidence type="ECO:0000256" key="1">
    <source>
        <dbReference type="SAM" id="SignalP"/>
    </source>
</evidence>
<feature type="signal peptide" evidence="1">
    <location>
        <begin position="1"/>
        <end position="23"/>
    </location>
</feature>
<dbReference type="AlphaFoldDB" id="A0A7W7VS83"/>
<gene>
    <name evidence="2" type="ORF">FHS44_008029</name>
</gene>
<keyword evidence="3" id="KW-1185">Reference proteome</keyword>
<organism evidence="2 3">
    <name type="scientific">Streptosporangium saharense</name>
    <dbReference type="NCBI Taxonomy" id="1706840"/>
    <lineage>
        <taxon>Bacteria</taxon>
        <taxon>Bacillati</taxon>
        <taxon>Actinomycetota</taxon>
        <taxon>Actinomycetes</taxon>
        <taxon>Streptosporangiales</taxon>
        <taxon>Streptosporangiaceae</taxon>
        <taxon>Streptosporangium</taxon>
    </lineage>
</organism>
<dbReference type="PROSITE" id="PS51257">
    <property type="entry name" value="PROKAR_LIPOPROTEIN"/>
    <property type="match status" value="1"/>
</dbReference>
<evidence type="ECO:0000313" key="3">
    <source>
        <dbReference type="Proteomes" id="UP000552644"/>
    </source>
</evidence>
<dbReference type="Proteomes" id="UP000552644">
    <property type="component" value="Unassembled WGS sequence"/>
</dbReference>
<dbReference type="EMBL" id="JACHJP010000018">
    <property type="protein sequence ID" value="MBB4920877.1"/>
    <property type="molecule type" value="Genomic_DNA"/>
</dbReference>
<protein>
    <recommendedName>
        <fullName evidence="4">Lipoprotein</fullName>
    </recommendedName>
</protein>
<keyword evidence="1" id="KW-0732">Signal</keyword>
<evidence type="ECO:0008006" key="4">
    <source>
        <dbReference type="Google" id="ProtNLM"/>
    </source>
</evidence>
<accession>A0A7W7VS83</accession>
<proteinExistence type="predicted"/>
<name>A0A7W7VS83_9ACTN</name>
<feature type="chain" id="PRO_5039050457" description="Lipoprotein" evidence="1">
    <location>
        <begin position="24"/>
        <end position="154"/>
    </location>
</feature>
<comment type="caution">
    <text evidence="2">The sequence shown here is derived from an EMBL/GenBank/DDBJ whole genome shotgun (WGS) entry which is preliminary data.</text>
</comment>
<dbReference type="RefSeq" id="WP_184725612.1">
    <property type="nucleotide sequence ID" value="NZ_JACHJP010000018.1"/>
</dbReference>
<reference evidence="2 3" key="1">
    <citation type="submission" date="2020-08" db="EMBL/GenBank/DDBJ databases">
        <title>Genomic Encyclopedia of Type Strains, Phase III (KMG-III): the genomes of soil and plant-associated and newly described type strains.</title>
        <authorList>
            <person name="Whitman W."/>
        </authorList>
    </citation>
    <scope>NUCLEOTIDE SEQUENCE [LARGE SCALE GENOMIC DNA]</scope>
    <source>
        <strain evidence="2 3">CECT 8840</strain>
    </source>
</reference>